<evidence type="ECO:0000313" key="3">
    <source>
        <dbReference type="Proteomes" id="UP001551658"/>
    </source>
</evidence>
<feature type="domain" description="VOC" evidence="1">
    <location>
        <begin position="2"/>
        <end position="125"/>
    </location>
</feature>
<dbReference type="EMBL" id="JBFAIH010000018">
    <property type="protein sequence ID" value="MEV0366280.1"/>
    <property type="molecule type" value="Genomic_DNA"/>
</dbReference>
<dbReference type="PROSITE" id="PS51819">
    <property type="entry name" value="VOC"/>
    <property type="match status" value="1"/>
</dbReference>
<protein>
    <submittedName>
        <fullName evidence="2">VOC family protein</fullName>
    </submittedName>
</protein>
<dbReference type="Gene3D" id="3.30.720.120">
    <property type="match status" value="1"/>
</dbReference>
<reference evidence="2 3" key="1">
    <citation type="submission" date="2024-06" db="EMBL/GenBank/DDBJ databases">
        <title>The Natural Products Discovery Center: Release of the First 8490 Sequenced Strains for Exploring Actinobacteria Biosynthetic Diversity.</title>
        <authorList>
            <person name="Kalkreuter E."/>
            <person name="Kautsar S.A."/>
            <person name="Yang D."/>
            <person name="Bader C.D."/>
            <person name="Teijaro C.N."/>
            <person name="Fluegel L."/>
            <person name="Davis C.M."/>
            <person name="Simpson J.R."/>
            <person name="Lauterbach L."/>
            <person name="Steele A.D."/>
            <person name="Gui C."/>
            <person name="Meng S."/>
            <person name="Li G."/>
            <person name="Viehrig K."/>
            <person name="Ye F."/>
            <person name="Su P."/>
            <person name="Kiefer A.F."/>
            <person name="Nichols A."/>
            <person name="Cepeda A.J."/>
            <person name="Yan W."/>
            <person name="Fan B."/>
            <person name="Jiang Y."/>
            <person name="Adhikari A."/>
            <person name="Zheng C.-J."/>
            <person name="Schuster L."/>
            <person name="Cowan T.M."/>
            <person name="Smanski M.J."/>
            <person name="Chevrette M.G."/>
            <person name="De Carvalho L.P.S."/>
            <person name="Shen B."/>
        </authorList>
    </citation>
    <scope>NUCLEOTIDE SEQUENCE [LARGE SCALE GENOMIC DNA]</scope>
    <source>
        <strain evidence="2 3">NPDC050671</strain>
    </source>
</reference>
<gene>
    <name evidence="2" type="ORF">AB0H72_26615</name>
</gene>
<dbReference type="InterPro" id="IPR037523">
    <property type="entry name" value="VOC_core"/>
</dbReference>
<organism evidence="2 3">
    <name type="scientific">Nocardia fusca</name>
    <dbReference type="NCBI Taxonomy" id="941183"/>
    <lineage>
        <taxon>Bacteria</taxon>
        <taxon>Bacillati</taxon>
        <taxon>Actinomycetota</taxon>
        <taxon>Actinomycetes</taxon>
        <taxon>Mycobacteriales</taxon>
        <taxon>Nocardiaceae</taxon>
        <taxon>Nocardia</taxon>
    </lineage>
</organism>
<dbReference type="InterPro" id="IPR004360">
    <property type="entry name" value="Glyas_Fos-R_dOase_dom"/>
</dbReference>
<dbReference type="Pfam" id="PF00903">
    <property type="entry name" value="Glyoxalase"/>
    <property type="match status" value="1"/>
</dbReference>
<dbReference type="Gene3D" id="3.30.720.110">
    <property type="match status" value="1"/>
</dbReference>
<dbReference type="InterPro" id="IPR029068">
    <property type="entry name" value="Glyas_Bleomycin-R_OHBP_Dase"/>
</dbReference>
<dbReference type="Proteomes" id="UP001551658">
    <property type="component" value="Unassembled WGS sequence"/>
</dbReference>
<evidence type="ECO:0000313" key="2">
    <source>
        <dbReference type="EMBL" id="MEV0366280.1"/>
    </source>
</evidence>
<proteinExistence type="predicted"/>
<evidence type="ECO:0000259" key="1">
    <source>
        <dbReference type="PROSITE" id="PS51819"/>
    </source>
</evidence>
<accession>A0ABV3FF84</accession>
<comment type="caution">
    <text evidence="2">The sequence shown here is derived from an EMBL/GenBank/DDBJ whole genome shotgun (WGS) entry which is preliminary data.</text>
</comment>
<keyword evidence="3" id="KW-1185">Reference proteome</keyword>
<dbReference type="RefSeq" id="WP_063127664.1">
    <property type="nucleotide sequence ID" value="NZ_JBFAIH010000018.1"/>
</dbReference>
<name>A0ABV3FF84_9NOCA</name>
<dbReference type="SUPFAM" id="SSF54593">
    <property type="entry name" value="Glyoxalase/Bleomycin resistance protein/Dihydroxybiphenyl dioxygenase"/>
    <property type="match status" value="1"/>
</dbReference>
<dbReference type="PANTHER" id="PTHR34109">
    <property type="entry name" value="BNAUNNG04460D PROTEIN-RELATED"/>
    <property type="match status" value="1"/>
</dbReference>
<sequence>MSIEQITPKLSVEGADKAIRYYSEVLAAVLRDRHAADGRVLFAELALPCGAMFQVKDADEFDPDPLRLGGRGVLLTVVTDDPDDLARRMVAAGGETVFEVADQYYGARQGRVRDPFGHEWIIGTPVPRAAEFASADIP</sequence>
<dbReference type="PANTHER" id="PTHR34109:SF1">
    <property type="entry name" value="VOC DOMAIN-CONTAINING PROTEIN"/>
    <property type="match status" value="1"/>
</dbReference>